<dbReference type="InterPro" id="IPR036047">
    <property type="entry name" value="F-box-like_dom_sf"/>
</dbReference>
<name>A0A1Y2H2R8_9FUNG</name>
<accession>A0A1Y2H2R8</accession>
<dbReference type="EMBL" id="MCFF01000001">
    <property type="protein sequence ID" value="ORZ28838.1"/>
    <property type="molecule type" value="Genomic_DNA"/>
</dbReference>
<dbReference type="RefSeq" id="XP_021886511.1">
    <property type="nucleotide sequence ID" value="XM_022029559.1"/>
</dbReference>
<protein>
    <recommendedName>
        <fullName evidence="3">F-box domain-containing protein</fullName>
    </recommendedName>
</protein>
<sequence>MDHHNLNPLKIPEILLLIGGLLNQKDLLNCIRVSKFFHSSLIGLIWRKITITSLKYPASKARQKHKEYIEKITFSHFAFKDSFPVLREIRSVGYGKGCSWLTPRHLYKQIKVHSSILTSFHLSSDIEHSHELWKALLECSNLYHLEVYHTTISESADLFLQVCKRVRRLELEHVTIHQLPVNFLNNDDSEYILPKIHTLRLEDVRMADPPDLYTSWGCLGMLVRRCPELFSLHINSRDPNDYHPDFHRIAFLQKPWTLNNLSDLVTFYMRVKDEDMAVLLRRVTGLRRLIVPCGEFGQLSLQELLADKQEGLDSGQIVWKTRVRRLCETIETLVFNKLDIIDGSVLTILLNCPRLKRLEGLKTTVTEISSGAEWVCVGLTKLDIYLERDIDQETEEGMAKARMVFRQLGKLTQLEYLGLTGWWSKRSNDRETLDLRLRAGLDELVNLKKLRTLWFKNDKSQRLQLEDARWMVNNWPSIRNVNGLLNDEKNVAISVRGFLKRYKVSN</sequence>
<proteinExistence type="predicted"/>
<dbReference type="SUPFAM" id="SSF81383">
    <property type="entry name" value="F-box domain"/>
    <property type="match status" value="1"/>
</dbReference>
<keyword evidence="2" id="KW-1185">Reference proteome</keyword>
<gene>
    <name evidence="1" type="ORF">BCR41DRAFT_417949</name>
</gene>
<evidence type="ECO:0000313" key="1">
    <source>
        <dbReference type="EMBL" id="ORZ28838.1"/>
    </source>
</evidence>
<organism evidence="1 2">
    <name type="scientific">Lobosporangium transversale</name>
    <dbReference type="NCBI Taxonomy" id="64571"/>
    <lineage>
        <taxon>Eukaryota</taxon>
        <taxon>Fungi</taxon>
        <taxon>Fungi incertae sedis</taxon>
        <taxon>Mucoromycota</taxon>
        <taxon>Mortierellomycotina</taxon>
        <taxon>Mortierellomycetes</taxon>
        <taxon>Mortierellales</taxon>
        <taxon>Mortierellaceae</taxon>
        <taxon>Lobosporangium</taxon>
    </lineage>
</organism>
<reference evidence="1 2" key="1">
    <citation type="submission" date="2016-07" db="EMBL/GenBank/DDBJ databases">
        <title>Pervasive Adenine N6-methylation of Active Genes in Fungi.</title>
        <authorList>
            <consortium name="DOE Joint Genome Institute"/>
            <person name="Mondo S.J."/>
            <person name="Dannebaum R.O."/>
            <person name="Kuo R.C."/>
            <person name="Labutti K."/>
            <person name="Haridas S."/>
            <person name="Kuo A."/>
            <person name="Salamov A."/>
            <person name="Ahrendt S.R."/>
            <person name="Lipzen A."/>
            <person name="Sullivan W."/>
            <person name="Andreopoulos W.B."/>
            <person name="Clum A."/>
            <person name="Lindquist E."/>
            <person name="Daum C."/>
            <person name="Ramamoorthy G.K."/>
            <person name="Gryganskyi A."/>
            <person name="Culley D."/>
            <person name="Magnuson J.K."/>
            <person name="James T.Y."/>
            <person name="O'Malley M.A."/>
            <person name="Stajich J.E."/>
            <person name="Spatafora J.W."/>
            <person name="Visel A."/>
            <person name="Grigoriev I.V."/>
        </authorList>
    </citation>
    <scope>NUCLEOTIDE SEQUENCE [LARGE SCALE GENOMIC DNA]</scope>
    <source>
        <strain evidence="1 2">NRRL 3116</strain>
    </source>
</reference>
<dbReference type="SUPFAM" id="SSF52047">
    <property type="entry name" value="RNI-like"/>
    <property type="match status" value="1"/>
</dbReference>
<dbReference type="GeneID" id="33571402"/>
<dbReference type="InParanoid" id="A0A1Y2H2R8"/>
<evidence type="ECO:0008006" key="3">
    <source>
        <dbReference type="Google" id="ProtNLM"/>
    </source>
</evidence>
<dbReference type="AlphaFoldDB" id="A0A1Y2H2R8"/>
<comment type="caution">
    <text evidence="1">The sequence shown here is derived from an EMBL/GenBank/DDBJ whole genome shotgun (WGS) entry which is preliminary data.</text>
</comment>
<dbReference type="OrthoDB" id="2448743at2759"/>
<dbReference type="Gene3D" id="3.80.10.10">
    <property type="entry name" value="Ribonuclease Inhibitor"/>
    <property type="match status" value="1"/>
</dbReference>
<evidence type="ECO:0000313" key="2">
    <source>
        <dbReference type="Proteomes" id="UP000193648"/>
    </source>
</evidence>
<dbReference type="Proteomes" id="UP000193648">
    <property type="component" value="Unassembled WGS sequence"/>
</dbReference>
<dbReference type="InterPro" id="IPR032675">
    <property type="entry name" value="LRR_dom_sf"/>
</dbReference>